<dbReference type="InterPro" id="IPR036322">
    <property type="entry name" value="WD40_repeat_dom_sf"/>
</dbReference>
<dbReference type="EMBL" id="KN819378">
    <property type="protein sequence ID" value="KIJ11526.1"/>
    <property type="molecule type" value="Genomic_DNA"/>
</dbReference>
<feature type="repeat" description="WD" evidence="3">
    <location>
        <begin position="241"/>
        <end position="282"/>
    </location>
</feature>
<dbReference type="PRINTS" id="PR00320">
    <property type="entry name" value="GPROTEINBRPT"/>
</dbReference>
<feature type="repeat" description="WD" evidence="3">
    <location>
        <begin position="72"/>
        <end position="113"/>
    </location>
</feature>
<dbReference type="PROSITE" id="PS50294">
    <property type="entry name" value="WD_REPEATS_REGION"/>
    <property type="match status" value="3"/>
</dbReference>
<feature type="region of interest" description="Disordered" evidence="4">
    <location>
        <begin position="371"/>
        <end position="395"/>
    </location>
</feature>
<feature type="region of interest" description="Disordered" evidence="4">
    <location>
        <begin position="447"/>
        <end position="490"/>
    </location>
</feature>
<keyword evidence="1 3" id="KW-0853">WD repeat</keyword>
<dbReference type="InterPro" id="IPR001680">
    <property type="entry name" value="WD40_rpt"/>
</dbReference>
<accession>A0A0C9TW47</accession>
<sequence>MTTIRDERGAEREPDERKQPVTPARPLHILEGHSDWVWSLASIPNSNLFVSGSSDGGCRVWDAKNGSELGKKMVHGNRVYAIVVSSDGKTMASGGFGHKIVVWTLESREKVIEWEIPHLNTWSLAMSQDSKTLASGHQGGAVMLWNTSTGDRIGGPYHLHGGDVDALSFSTDDSQFASGGYNCDHIRVTFTHSGEDAIPRFTGKGRVWSLVWSPDNQLISASNDMTIKYWDTSNGSLLATGPGHTGSVIALAISSDGKLLASASWDQTARLWDTSTHKQIGSALQHPTDLRSVALSSDGQYLAAAGNDHKVYIWTFNGTDVAETIADKADTNDASNEQSWLGQPATHPPNMSGEIAEVPYYVREGTFWNGPDESPVHAEKGKAKAEDVTSADELDSREHRRLFGAFNEKLFKPFRAVGKSSKSLTEEGPVPARGRLVAILKKPAAVPEPSQAQIEQPAGEPVTSQDTPSVHDSDAGPSSRPSRTSFWRRSRVSSPSLQVVPIAAGRARRVRSLHDHRHLLAGRQPPDPPLRPVHAKKLPCSLNPDDPKNKPWHKYLLRKQIEYLALGQKGTAADPTTSSISQQGAQPVPTTTSAQADEVDVPSQHAKPQRPLSITSLTPCAMFCLWFWRSEPRWGR</sequence>
<feature type="compositionally biased region" description="Basic and acidic residues" evidence="4">
    <location>
        <begin position="374"/>
        <end position="387"/>
    </location>
</feature>
<dbReference type="Gene3D" id="2.130.10.10">
    <property type="entry name" value="YVTN repeat-like/Quinoprotein amine dehydrogenase"/>
    <property type="match status" value="2"/>
</dbReference>
<evidence type="ECO:0000256" key="3">
    <source>
        <dbReference type="PROSITE-ProRule" id="PRU00221"/>
    </source>
</evidence>
<protein>
    <recommendedName>
        <fullName evidence="7">WD40 repeat-like protein</fullName>
    </recommendedName>
</protein>
<dbReference type="HOGENOM" id="CLU_029556_0_0_1"/>
<feature type="repeat" description="WD" evidence="3">
    <location>
        <begin position="283"/>
        <end position="324"/>
    </location>
</feature>
<gene>
    <name evidence="5" type="ORF">PAXINDRAFT_15629</name>
</gene>
<feature type="compositionally biased region" description="Basic and acidic residues" evidence="4">
    <location>
        <begin position="1"/>
        <end position="19"/>
    </location>
</feature>
<evidence type="ECO:0000256" key="4">
    <source>
        <dbReference type="SAM" id="MobiDB-lite"/>
    </source>
</evidence>
<feature type="repeat" description="WD" evidence="3">
    <location>
        <begin position="30"/>
        <end position="71"/>
    </location>
</feature>
<dbReference type="PROSITE" id="PS00678">
    <property type="entry name" value="WD_REPEATS_1"/>
    <property type="match status" value="1"/>
</dbReference>
<evidence type="ECO:0000256" key="2">
    <source>
        <dbReference type="ARBA" id="ARBA00022737"/>
    </source>
</evidence>
<dbReference type="SUPFAM" id="SSF50978">
    <property type="entry name" value="WD40 repeat-like"/>
    <property type="match status" value="1"/>
</dbReference>
<dbReference type="Pfam" id="PF00400">
    <property type="entry name" value="WD40"/>
    <property type="match status" value="5"/>
</dbReference>
<dbReference type="PANTHER" id="PTHR19848">
    <property type="entry name" value="WD40 REPEAT PROTEIN"/>
    <property type="match status" value="1"/>
</dbReference>
<dbReference type="SMART" id="SM00320">
    <property type="entry name" value="WD40"/>
    <property type="match status" value="7"/>
</dbReference>
<name>A0A0C9TW47_PAXIN</name>
<dbReference type="Proteomes" id="UP000053647">
    <property type="component" value="Unassembled WGS sequence"/>
</dbReference>
<evidence type="ECO:0000256" key="1">
    <source>
        <dbReference type="ARBA" id="ARBA00022574"/>
    </source>
</evidence>
<keyword evidence="6" id="KW-1185">Reference proteome</keyword>
<dbReference type="PROSITE" id="PS50082">
    <property type="entry name" value="WD_REPEATS_2"/>
    <property type="match status" value="5"/>
</dbReference>
<reference evidence="6" key="2">
    <citation type="submission" date="2015-01" db="EMBL/GenBank/DDBJ databases">
        <title>Evolutionary Origins and Diversification of the Mycorrhizal Mutualists.</title>
        <authorList>
            <consortium name="DOE Joint Genome Institute"/>
            <consortium name="Mycorrhizal Genomics Consortium"/>
            <person name="Kohler A."/>
            <person name="Kuo A."/>
            <person name="Nagy L.G."/>
            <person name="Floudas D."/>
            <person name="Copeland A."/>
            <person name="Barry K.W."/>
            <person name="Cichocki N."/>
            <person name="Veneault-Fourrey C."/>
            <person name="LaButti K."/>
            <person name="Lindquist E.A."/>
            <person name="Lipzen A."/>
            <person name="Lundell T."/>
            <person name="Morin E."/>
            <person name="Murat C."/>
            <person name="Riley R."/>
            <person name="Ohm R."/>
            <person name="Sun H."/>
            <person name="Tunlid A."/>
            <person name="Henrissat B."/>
            <person name="Grigoriev I.V."/>
            <person name="Hibbett D.S."/>
            <person name="Martin F."/>
        </authorList>
    </citation>
    <scope>NUCLEOTIDE SEQUENCE [LARGE SCALE GENOMIC DNA]</scope>
    <source>
        <strain evidence="6">ATCC 200175</strain>
    </source>
</reference>
<evidence type="ECO:0000313" key="5">
    <source>
        <dbReference type="EMBL" id="KIJ11526.1"/>
    </source>
</evidence>
<dbReference type="PANTHER" id="PTHR19848:SF8">
    <property type="entry name" value="F-BOX AND WD REPEAT DOMAIN CONTAINING 7"/>
    <property type="match status" value="1"/>
</dbReference>
<proteinExistence type="predicted"/>
<organism evidence="5 6">
    <name type="scientific">Paxillus involutus ATCC 200175</name>
    <dbReference type="NCBI Taxonomy" id="664439"/>
    <lineage>
        <taxon>Eukaryota</taxon>
        <taxon>Fungi</taxon>
        <taxon>Dikarya</taxon>
        <taxon>Basidiomycota</taxon>
        <taxon>Agaricomycotina</taxon>
        <taxon>Agaricomycetes</taxon>
        <taxon>Agaricomycetidae</taxon>
        <taxon>Boletales</taxon>
        <taxon>Paxilineae</taxon>
        <taxon>Paxillaceae</taxon>
        <taxon>Paxillus</taxon>
    </lineage>
</organism>
<keyword evidence="2" id="KW-0677">Repeat</keyword>
<dbReference type="OrthoDB" id="3267146at2759"/>
<feature type="repeat" description="WD" evidence="3">
    <location>
        <begin position="207"/>
        <end position="240"/>
    </location>
</feature>
<reference evidence="5 6" key="1">
    <citation type="submission" date="2014-06" db="EMBL/GenBank/DDBJ databases">
        <authorList>
            <consortium name="DOE Joint Genome Institute"/>
            <person name="Kuo A."/>
            <person name="Kohler A."/>
            <person name="Nagy L.G."/>
            <person name="Floudas D."/>
            <person name="Copeland A."/>
            <person name="Barry K.W."/>
            <person name="Cichocki N."/>
            <person name="Veneault-Fourrey C."/>
            <person name="LaButti K."/>
            <person name="Lindquist E.A."/>
            <person name="Lipzen A."/>
            <person name="Lundell T."/>
            <person name="Morin E."/>
            <person name="Murat C."/>
            <person name="Sun H."/>
            <person name="Tunlid A."/>
            <person name="Henrissat B."/>
            <person name="Grigoriev I.V."/>
            <person name="Hibbett D.S."/>
            <person name="Martin F."/>
            <person name="Nordberg H.P."/>
            <person name="Cantor M.N."/>
            <person name="Hua S.X."/>
        </authorList>
    </citation>
    <scope>NUCLEOTIDE SEQUENCE [LARGE SCALE GENOMIC DNA]</scope>
    <source>
        <strain evidence="5 6">ATCC 200175</strain>
    </source>
</reference>
<evidence type="ECO:0000313" key="6">
    <source>
        <dbReference type="Proteomes" id="UP000053647"/>
    </source>
</evidence>
<dbReference type="CDD" id="cd00200">
    <property type="entry name" value="WD40"/>
    <property type="match status" value="1"/>
</dbReference>
<feature type="region of interest" description="Disordered" evidence="4">
    <location>
        <begin position="1"/>
        <end position="24"/>
    </location>
</feature>
<dbReference type="AlphaFoldDB" id="A0A0C9TW47"/>
<dbReference type="InterPro" id="IPR015943">
    <property type="entry name" value="WD40/YVTN_repeat-like_dom_sf"/>
</dbReference>
<feature type="region of interest" description="Disordered" evidence="4">
    <location>
        <begin position="571"/>
        <end position="610"/>
    </location>
</feature>
<dbReference type="InterPro" id="IPR020472">
    <property type="entry name" value="WD40_PAC1"/>
</dbReference>
<evidence type="ECO:0008006" key="7">
    <source>
        <dbReference type="Google" id="ProtNLM"/>
    </source>
</evidence>
<dbReference type="InterPro" id="IPR019775">
    <property type="entry name" value="WD40_repeat_CS"/>
</dbReference>
<feature type="compositionally biased region" description="Polar residues" evidence="4">
    <location>
        <begin position="574"/>
        <end position="595"/>
    </location>
</feature>